<dbReference type="Gene3D" id="3.60.20.10">
    <property type="entry name" value="Glutamine Phosphoribosylpyrophosphate, subunit 1, domain 1"/>
    <property type="match status" value="1"/>
</dbReference>
<evidence type="ECO:0000256" key="2">
    <source>
        <dbReference type="ARBA" id="ARBA00006053"/>
    </source>
</evidence>
<dbReference type="InterPro" id="IPR029055">
    <property type="entry name" value="Ntn_hydrolases_N"/>
</dbReference>
<comment type="subcellular location">
    <subcellularLocation>
        <location evidence="1 10">Cytoplasm</location>
    </subcellularLocation>
</comment>
<keyword evidence="6 10" id="KW-0888">Threonine protease</keyword>
<dbReference type="CDD" id="cd01913">
    <property type="entry name" value="protease_HslV"/>
    <property type="match status" value="1"/>
</dbReference>
<evidence type="ECO:0000256" key="3">
    <source>
        <dbReference type="ARBA" id="ARBA00022490"/>
    </source>
</evidence>
<dbReference type="Proteomes" id="UP000030652">
    <property type="component" value="Unassembled WGS sequence"/>
</dbReference>
<evidence type="ECO:0000256" key="7">
    <source>
        <dbReference type="ARBA" id="ARBA00022723"/>
    </source>
</evidence>
<evidence type="ECO:0000256" key="10">
    <source>
        <dbReference type="HAMAP-Rule" id="MF_00248"/>
    </source>
</evidence>
<evidence type="ECO:0000313" key="12">
    <source>
        <dbReference type="Proteomes" id="UP000030652"/>
    </source>
</evidence>
<dbReference type="NCBIfam" id="TIGR03692">
    <property type="entry name" value="ATP_dep_HslV"/>
    <property type="match status" value="1"/>
</dbReference>
<keyword evidence="7 10" id="KW-0479">Metal-binding</keyword>
<dbReference type="HAMAP" id="MF_00248">
    <property type="entry name" value="HslV"/>
    <property type="match status" value="1"/>
</dbReference>
<keyword evidence="8 10" id="KW-0378">Hydrolase</keyword>
<dbReference type="PROSITE" id="PS51476">
    <property type="entry name" value="PROTEASOME_BETA_2"/>
    <property type="match status" value="1"/>
</dbReference>
<reference evidence="11 12" key="1">
    <citation type="submission" date="2014-10" db="EMBL/GenBank/DDBJ databases">
        <title>Draft genome of anammox bacterium scalindua brodae, obtained using differential coverage binning of sequence data from two enrichment reactors.</title>
        <authorList>
            <person name="Speth D.R."/>
            <person name="Russ L."/>
            <person name="Kartal B."/>
            <person name="Op den Camp H.J."/>
            <person name="Dutilh B.E."/>
            <person name="Jetten M.S."/>
        </authorList>
    </citation>
    <scope>NUCLEOTIDE SEQUENCE [LARGE SCALE GENOMIC DNA]</scope>
    <source>
        <strain evidence="11">RU1</strain>
    </source>
</reference>
<proteinExistence type="inferred from homology"/>
<feature type="binding site" evidence="10">
    <location>
        <position position="163"/>
    </location>
    <ligand>
        <name>Na(+)</name>
        <dbReference type="ChEBI" id="CHEBI:29101"/>
    </ligand>
</feature>
<dbReference type="PANTHER" id="PTHR32194">
    <property type="entry name" value="METALLOPROTEASE TLDD"/>
    <property type="match status" value="1"/>
</dbReference>
<dbReference type="InterPro" id="IPR023333">
    <property type="entry name" value="Proteasome_suB-type"/>
</dbReference>
<comment type="caution">
    <text evidence="11">The sequence shown here is derived from an EMBL/GenBank/DDBJ whole genome shotgun (WGS) entry which is preliminary data.</text>
</comment>
<organism evidence="11 12">
    <name type="scientific">Candidatus Scalindua brodae</name>
    <dbReference type="NCBI Taxonomy" id="237368"/>
    <lineage>
        <taxon>Bacteria</taxon>
        <taxon>Pseudomonadati</taxon>
        <taxon>Planctomycetota</taxon>
        <taxon>Candidatus Brocadiia</taxon>
        <taxon>Candidatus Brocadiales</taxon>
        <taxon>Candidatus Scalinduaceae</taxon>
        <taxon>Candidatus Scalindua</taxon>
    </lineage>
</organism>
<dbReference type="GO" id="GO:0004298">
    <property type="term" value="F:threonine-type endopeptidase activity"/>
    <property type="evidence" value="ECO:0007669"/>
    <property type="project" value="UniProtKB-KW"/>
</dbReference>
<feature type="active site" evidence="10">
    <location>
        <position position="5"/>
    </location>
</feature>
<dbReference type="InterPro" id="IPR001353">
    <property type="entry name" value="Proteasome_sua/b"/>
</dbReference>
<comment type="subunit">
    <text evidence="10">A double ring-shaped homohexamer of HslV is capped on each side by a ring-shaped HslU homohexamer. The assembly of the HslU/HslV complex is dependent on binding of ATP.</text>
</comment>
<evidence type="ECO:0000256" key="4">
    <source>
        <dbReference type="ARBA" id="ARBA00022533"/>
    </source>
</evidence>
<feature type="binding site" evidence="10">
    <location>
        <position position="166"/>
    </location>
    <ligand>
        <name>Na(+)</name>
        <dbReference type="ChEBI" id="CHEBI:29101"/>
    </ligand>
</feature>
<dbReference type="Pfam" id="PF00227">
    <property type="entry name" value="Proteasome"/>
    <property type="match status" value="1"/>
</dbReference>
<evidence type="ECO:0000256" key="1">
    <source>
        <dbReference type="ARBA" id="ARBA00004496"/>
    </source>
</evidence>
<dbReference type="EMBL" id="JRYO01000207">
    <property type="protein sequence ID" value="KHE91358.1"/>
    <property type="molecule type" value="Genomic_DNA"/>
</dbReference>
<dbReference type="eggNOG" id="COG5405">
    <property type="taxonomic scope" value="Bacteria"/>
</dbReference>
<name>A0A0B0EJT9_9BACT</name>
<gene>
    <name evidence="10" type="primary">hslV</name>
    <name evidence="11" type="ORF">SCABRO_02906</name>
</gene>
<keyword evidence="3 10" id="KW-0963">Cytoplasm</keyword>
<accession>A0A0B0EJT9</accession>
<dbReference type="GO" id="GO:0009376">
    <property type="term" value="C:HslUV protease complex"/>
    <property type="evidence" value="ECO:0007669"/>
    <property type="project" value="UniProtKB-UniRule"/>
</dbReference>
<dbReference type="SUPFAM" id="SSF56235">
    <property type="entry name" value="N-terminal nucleophile aminohydrolases (Ntn hydrolases)"/>
    <property type="match status" value="1"/>
</dbReference>
<feature type="binding site" evidence="10">
    <location>
        <position position="160"/>
    </location>
    <ligand>
        <name>Na(+)</name>
        <dbReference type="ChEBI" id="CHEBI:29101"/>
    </ligand>
</feature>
<dbReference type="GO" id="GO:0005839">
    <property type="term" value="C:proteasome core complex"/>
    <property type="evidence" value="ECO:0007669"/>
    <property type="project" value="InterPro"/>
</dbReference>
<evidence type="ECO:0000256" key="9">
    <source>
        <dbReference type="ARBA" id="ARBA00023053"/>
    </source>
</evidence>
<comment type="similarity">
    <text evidence="2 10">Belongs to the peptidase T1B family. HslV subfamily.</text>
</comment>
<keyword evidence="9 10" id="KW-0915">Sodium</keyword>
<evidence type="ECO:0000256" key="5">
    <source>
        <dbReference type="ARBA" id="ARBA00022670"/>
    </source>
</evidence>
<evidence type="ECO:0000313" key="11">
    <source>
        <dbReference type="EMBL" id="KHE91358.1"/>
    </source>
</evidence>
<dbReference type="PIRSF" id="PIRSF039093">
    <property type="entry name" value="HslV"/>
    <property type="match status" value="1"/>
</dbReference>
<dbReference type="InterPro" id="IPR022281">
    <property type="entry name" value="ATP-dep_Prtase_HsIV_su"/>
</dbReference>
<dbReference type="PANTHER" id="PTHR32194:SF0">
    <property type="entry name" value="ATP-DEPENDENT PROTEASE SUBUNIT HSLV"/>
    <property type="match status" value="1"/>
</dbReference>
<protein>
    <recommendedName>
        <fullName evidence="10">ATP-dependent protease subunit HslV</fullName>
        <ecNumber evidence="10">3.4.25.2</ecNumber>
    </recommendedName>
</protein>
<dbReference type="NCBIfam" id="NF003964">
    <property type="entry name" value="PRK05456.1"/>
    <property type="match status" value="1"/>
</dbReference>
<keyword evidence="4 10" id="KW-0021">Allosteric enzyme</keyword>
<evidence type="ECO:0000256" key="8">
    <source>
        <dbReference type="ARBA" id="ARBA00022801"/>
    </source>
</evidence>
<comment type="function">
    <text evidence="10">Protease subunit of a proteasome-like degradation complex believed to be a general protein degrading machinery.</text>
</comment>
<dbReference type="AlphaFoldDB" id="A0A0B0EJT9"/>
<dbReference type="PATRIC" id="fig|237368.3.peg.3148"/>
<dbReference type="GO" id="GO:0046872">
    <property type="term" value="F:metal ion binding"/>
    <property type="evidence" value="ECO:0007669"/>
    <property type="project" value="UniProtKB-KW"/>
</dbReference>
<comment type="activity regulation">
    <text evidence="10">Allosterically activated by HslU binding.</text>
</comment>
<keyword evidence="5 10" id="KW-0645">Protease</keyword>
<comment type="catalytic activity">
    <reaction evidence="10">
        <text>ATP-dependent cleavage of peptide bonds with broad specificity.</text>
        <dbReference type="EC" id="3.4.25.2"/>
    </reaction>
</comment>
<dbReference type="GO" id="GO:0051603">
    <property type="term" value="P:proteolysis involved in protein catabolic process"/>
    <property type="evidence" value="ECO:0007669"/>
    <property type="project" value="InterPro"/>
</dbReference>
<sequence>MFKSTTILSVKHKGAIAIGGDGQVTMSSFIVKKNACKIRKLYHEKVIVGFAGSAADAFALMERFESKLEKYQGNMLRSAHELAKDWRTDKILRKLESLLIAVDKNCSLLVSGNGEIIEPDDGILGIGSGGQYATSAARALVKHSGLSAKQIVEEALKITADICVYTNANIRVEEIKCGS</sequence>
<dbReference type="EC" id="3.4.25.2" evidence="10"/>
<evidence type="ECO:0000256" key="6">
    <source>
        <dbReference type="ARBA" id="ARBA00022698"/>
    </source>
</evidence>